<dbReference type="InterPro" id="IPR001509">
    <property type="entry name" value="Epimerase_deHydtase"/>
</dbReference>
<dbReference type="Gene3D" id="3.90.25.10">
    <property type="entry name" value="UDP-galactose 4-epimerase, domain 1"/>
    <property type="match status" value="1"/>
</dbReference>
<dbReference type="Pfam" id="PF01370">
    <property type="entry name" value="Epimerase"/>
    <property type="match status" value="1"/>
</dbReference>
<dbReference type="SUPFAM" id="SSF51735">
    <property type="entry name" value="NAD(P)-binding Rossmann-fold domains"/>
    <property type="match status" value="1"/>
</dbReference>
<keyword evidence="4" id="KW-1185">Reference proteome</keyword>
<dbReference type="EMBL" id="CP019384">
    <property type="protein sequence ID" value="QAT16307.1"/>
    <property type="molecule type" value="Genomic_DNA"/>
</dbReference>
<dbReference type="Proteomes" id="UP000287243">
    <property type="component" value="Chromosome"/>
</dbReference>
<dbReference type="CDD" id="cd05256">
    <property type="entry name" value="UDP_AE_SDR_e"/>
    <property type="match status" value="1"/>
</dbReference>
<comment type="similarity">
    <text evidence="1">Belongs to the NAD(P)-dependent epimerase/dehydratase family.</text>
</comment>
<dbReference type="PRINTS" id="PR01713">
    <property type="entry name" value="NUCEPIMERASE"/>
</dbReference>
<evidence type="ECO:0000259" key="2">
    <source>
        <dbReference type="Pfam" id="PF01370"/>
    </source>
</evidence>
<gene>
    <name evidence="3" type="ORF">BU251_00400</name>
</gene>
<evidence type="ECO:0000313" key="4">
    <source>
        <dbReference type="Proteomes" id="UP000287243"/>
    </source>
</evidence>
<dbReference type="OrthoDB" id="9801785at2"/>
<reference evidence="3 4" key="1">
    <citation type="submission" date="2017-01" db="EMBL/GenBank/DDBJ databases">
        <title>First insights into the biology of 'candidatus Vampirococcus archaeovorus'.</title>
        <authorList>
            <person name="Kizina J."/>
            <person name="Jordan S."/>
            <person name="Stueber K."/>
            <person name="Reinhardt R."/>
            <person name="Harder J."/>
        </authorList>
    </citation>
    <scope>NUCLEOTIDE SEQUENCE [LARGE SCALE GENOMIC DNA]</scope>
    <source>
        <strain evidence="3 4">LiM</strain>
    </source>
</reference>
<feature type="domain" description="NAD-dependent epimerase/dehydratase" evidence="2">
    <location>
        <begin position="5"/>
        <end position="244"/>
    </location>
</feature>
<dbReference type="InterPro" id="IPR036291">
    <property type="entry name" value="NAD(P)-bd_dom_sf"/>
</dbReference>
<dbReference type="KEGG" id="vai:BU251_00400"/>
<evidence type="ECO:0000256" key="1">
    <source>
        <dbReference type="ARBA" id="ARBA00007637"/>
    </source>
</evidence>
<proteinExistence type="inferred from homology"/>
<dbReference type="AlphaFoldDB" id="A0A410P279"/>
<evidence type="ECO:0000313" key="3">
    <source>
        <dbReference type="EMBL" id="QAT16307.1"/>
    </source>
</evidence>
<dbReference type="Gene3D" id="3.40.50.720">
    <property type="entry name" value="NAD(P)-binding Rossmann-like Domain"/>
    <property type="match status" value="1"/>
</dbReference>
<name>A0A410P279_VELA1</name>
<accession>A0A410P279</accession>
<dbReference type="PANTHER" id="PTHR43000">
    <property type="entry name" value="DTDP-D-GLUCOSE 4,6-DEHYDRATASE-RELATED"/>
    <property type="match status" value="1"/>
</dbReference>
<organism evidence="3 4">
    <name type="scientific">Velamenicoccus archaeovorus</name>
    <dbReference type="NCBI Taxonomy" id="1930593"/>
    <lineage>
        <taxon>Bacteria</taxon>
        <taxon>Pseudomonadati</taxon>
        <taxon>Candidatus Omnitrophota</taxon>
        <taxon>Candidatus Velamenicoccus</taxon>
    </lineage>
</organism>
<sequence length="314" mass="35127">MSRYLVTGGAGFIGSNIAEKLAAAGHFVRILDNFVSGRESNLAFAKDLGPEQYELIRGDIRDKAACQRACCGMDYVLHQAALRSVPRSLKYPENYNEVNIGGTLNMLQAASAQKVKRFVLASSSSVYGDAGRFPEKEDFCPQPISPYALSKLAGEYYCRIHSEFFGIETVVLRYFNVFGPKQALDDEYAVVIPKFIHCIMHDEEPPIFGTGRQSRDFTYIDNVVSANILVAAAPGIRHSVFNVANGRDNTVLHIVESLNRIFRKKIRPRFLPVRAGDIFRTRADISKIRRSLGFRPVVGFEEGLKKTVEYFKQG</sequence>
<dbReference type="RefSeq" id="WP_128698941.1">
    <property type="nucleotide sequence ID" value="NZ_CP019384.1"/>
</dbReference>
<protein>
    <submittedName>
        <fullName evidence="3">Polysaccharide biosynthesis protein vipB/tviC</fullName>
    </submittedName>
</protein>